<dbReference type="EMBL" id="UYSG01011707">
    <property type="protein sequence ID" value="VDL63397.1"/>
    <property type="molecule type" value="Genomic_DNA"/>
</dbReference>
<gene>
    <name evidence="4" type="ORF">HDID_LOCUS10473</name>
</gene>
<evidence type="ECO:0000256" key="2">
    <source>
        <dbReference type="SAM" id="MobiDB-lite"/>
    </source>
</evidence>
<dbReference type="AlphaFoldDB" id="A0A0R3SXJ6"/>
<dbReference type="WBParaSite" id="HDID_0001047501-mRNA-1">
    <property type="protein sequence ID" value="HDID_0001047501-mRNA-1"/>
    <property type="gene ID" value="HDID_0001047501"/>
</dbReference>
<dbReference type="STRING" id="6216.A0A0R3SXJ6"/>
<name>A0A0R3SXJ6_HYMDI</name>
<protein>
    <submittedName>
        <fullName evidence="6">GRIP domain-containing protein</fullName>
    </submittedName>
</protein>
<evidence type="ECO:0000256" key="1">
    <source>
        <dbReference type="SAM" id="Coils"/>
    </source>
</evidence>
<proteinExistence type="predicted"/>
<reference evidence="4 5" key="2">
    <citation type="submission" date="2018-11" db="EMBL/GenBank/DDBJ databases">
        <authorList>
            <consortium name="Pathogen Informatics"/>
        </authorList>
    </citation>
    <scope>NUCLEOTIDE SEQUENCE [LARGE SCALE GENOMIC DNA]</scope>
</reference>
<dbReference type="InterPro" id="IPR000237">
    <property type="entry name" value="GRIP_dom"/>
</dbReference>
<feature type="region of interest" description="Disordered" evidence="2">
    <location>
        <begin position="206"/>
        <end position="240"/>
    </location>
</feature>
<evidence type="ECO:0000313" key="5">
    <source>
        <dbReference type="Proteomes" id="UP000274504"/>
    </source>
</evidence>
<accession>A0A0R3SXJ6</accession>
<evidence type="ECO:0000313" key="4">
    <source>
        <dbReference type="EMBL" id="VDL63397.1"/>
    </source>
</evidence>
<evidence type="ECO:0000313" key="6">
    <source>
        <dbReference type="WBParaSite" id="HDID_0001047501-mRNA-1"/>
    </source>
</evidence>
<reference evidence="6" key="1">
    <citation type="submission" date="2017-02" db="UniProtKB">
        <authorList>
            <consortium name="WormBaseParasite"/>
        </authorList>
    </citation>
    <scope>IDENTIFICATION</scope>
</reference>
<evidence type="ECO:0000259" key="3">
    <source>
        <dbReference type="PROSITE" id="PS50913"/>
    </source>
</evidence>
<dbReference type="OrthoDB" id="1926336at2759"/>
<dbReference type="InterPro" id="IPR032023">
    <property type="entry name" value="GCC2_Rab_bind"/>
</dbReference>
<dbReference type="PROSITE" id="PS50913">
    <property type="entry name" value="GRIP"/>
    <property type="match status" value="1"/>
</dbReference>
<sequence>MDKLSSNLQEQNLGVKLELTCSRLSQSLQTERNQWLQEREKLGAKWQNEIANRVAELEAALEQERSKHTQALSEQAEEFNVAYGAKIANLELQLETAEAKIEAQRMELLEHSKVTTLSTQSPLNNQLRTRTLEEALLGADDDEETESPAIQEAKKEISELKETISGLKSQVANERHQLEYTKSLLVDSEATVERLSAQANILKSEIRRHERNAERERHLGDDPLPPSSPVNTQSDHPVSEGVTRTEYLKNVLLSFLCGASTAGINASSSAGVSGSSLERLALVPVLATLLALAPNERDALQKVAQTGMLLHSDCISSEASSDAGGGWGGYIGLPSWLGGS</sequence>
<organism evidence="6">
    <name type="scientific">Hymenolepis diminuta</name>
    <name type="common">Rat tapeworm</name>
    <dbReference type="NCBI Taxonomy" id="6216"/>
    <lineage>
        <taxon>Eukaryota</taxon>
        <taxon>Metazoa</taxon>
        <taxon>Spiralia</taxon>
        <taxon>Lophotrochozoa</taxon>
        <taxon>Platyhelminthes</taxon>
        <taxon>Cestoda</taxon>
        <taxon>Eucestoda</taxon>
        <taxon>Cyclophyllidea</taxon>
        <taxon>Hymenolepididae</taxon>
        <taxon>Hymenolepis</taxon>
    </lineage>
</organism>
<feature type="domain" description="GRIP" evidence="3">
    <location>
        <begin position="238"/>
        <end position="303"/>
    </location>
</feature>
<feature type="compositionally biased region" description="Basic and acidic residues" evidence="2">
    <location>
        <begin position="206"/>
        <end position="221"/>
    </location>
</feature>
<dbReference type="Pfam" id="PF16704">
    <property type="entry name" value="Rab_bind"/>
    <property type="match status" value="1"/>
</dbReference>
<dbReference type="Proteomes" id="UP000274504">
    <property type="component" value="Unassembled WGS sequence"/>
</dbReference>
<feature type="coiled-coil region" evidence="1">
    <location>
        <begin position="47"/>
        <end position="114"/>
    </location>
</feature>
<keyword evidence="1" id="KW-0175">Coiled coil</keyword>